<proteinExistence type="predicted"/>
<dbReference type="Proteomes" id="UP000289624">
    <property type="component" value="Segment"/>
</dbReference>
<name>A0A3T0IIS4_9CAUD</name>
<sequence length="49" mass="5831">MERGGEMKKYIYTDKGTYIGWTSDLGEIYYLEGLPDIILEDQLRKEIER</sequence>
<accession>A0A3T0IIS4</accession>
<evidence type="ECO:0000313" key="2">
    <source>
        <dbReference type="Proteomes" id="UP000289624"/>
    </source>
</evidence>
<gene>
    <name evidence="1" type="ORF">DK1_000014</name>
</gene>
<organism evidence="1 2">
    <name type="scientific">Bacillus phage DK1</name>
    <dbReference type="NCBI Taxonomy" id="2500808"/>
    <lineage>
        <taxon>Viruses</taxon>
        <taxon>Duplodnaviria</taxon>
        <taxon>Heunggongvirae</taxon>
        <taxon>Uroviricota</taxon>
        <taxon>Caudoviricetes</taxon>
        <taxon>Salasmaviridae</taxon>
        <taxon>Northropvirinae</taxon>
        <taxon>Hemphillvirus</taxon>
        <taxon>Hemphillvirus DK1</taxon>
    </lineage>
</organism>
<keyword evidence="2" id="KW-1185">Reference proteome</keyword>
<dbReference type="EMBL" id="MK284526">
    <property type="protein sequence ID" value="AZU99718.1"/>
    <property type="molecule type" value="Genomic_DNA"/>
</dbReference>
<evidence type="ECO:0000313" key="1">
    <source>
        <dbReference type="EMBL" id="AZU99718.1"/>
    </source>
</evidence>
<reference evidence="1 2" key="1">
    <citation type="submission" date="2018-12" db="EMBL/GenBank/DDBJ databases">
        <authorList>
            <person name="Kong L."/>
            <person name="Ding Y."/>
            <person name="Wu Q."/>
        </authorList>
    </citation>
    <scope>NUCLEOTIDE SEQUENCE [LARGE SCALE GENOMIC DNA]</scope>
</reference>
<protein>
    <submittedName>
        <fullName evidence="1">Uncharacterized protein</fullName>
    </submittedName>
</protein>